<proteinExistence type="predicted"/>
<feature type="transmembrane region" description="Helical" evidence="1">
    <location>
        <begin position="63"/>
        <end position="89"/>
    </location>
</feature>
<reference evidence="2 3" key="1">
    <citation type="journal article" date="2019" name="Int. J. Syst. Evol. Microbiol.">
        <title>The Global Catalogue of Microorganisms (GCM) 10K type strain sequencing project: providing services to taxonomists for standard genome sequencing and annotation.</title>
        <authorList>
            <consortium name="The Broad Institute Genomics Platform"/>
            <consortium name="The Broad Institute Genome Sequencing Center for Infectious Disease"/>
            <person name="Wu L."/>
            <person name="Ma J."/>
        </authorList>
    </citation>
    <scope>NUCLEOTIDE SEQUENCE [LARGE SCALE GENOMIC DNA]</scope>
    <source>
        <strain evidence="2 3">JCM 6921</strain>
    </source>
</reference>
<dbReference type="EMBL" id="BAAATJ010000002">
    <property type="protein sequence ID" value="GAA2386952.1"/>
    <property type="molecule type" value="Genomic_DNA"/>
</dbReference>
<comment type="caution">
    <text evidence="2">The sequence shown here is derived from an EMBL/GenBank/DDBJ whole genome shotgun (WGS) entry which is preliminary data.</text>
</comment>
<keyword evidence="1" id="KW-0812">Transmembrane</keyword>
<evidence type="ECO:0000313" key="2">
    <source>
        <dbReference type="EMBL" id="GAA2386952.1"/>
    </source>
</evidence>
<name>A0ABN3HSB6_9ACTN</name>
<dbReference type="RefSeq" id="WP_344629337.1">
    <property type="nucleotide sequence ID" value="NZ_BAAATJ010000002.1"/>
</dbReference>
<gene>
    <name evidence="2" type="ORF">GCM10010420_07300</name>
</gene>
<keyword evidence="1" id="KW-0472">Membrane</keyword>
<keyword evidence="1" id="KW-1133">Transmembrane helix</keyword>
<sequence length="105" mass="11031">MSEIEKAAQDAVEAARQSDQYALVLAAMQAAQAQQTCRHQAPAPVRQSGSAGKWVAAGVGGSVFLLAVAVSAVAVAVSAVALTVCLLVLRSVWQDIQREREERRG</sequence>
<evidence type="ECO:0000256" key="1">
    <source>
        <dbReference type="SAM" id="Phobius"/>
    </source>
</evidence>
<dbReference type="Proteomes" id="UP001500058">
    <property type="component" value="Unassembled WGS sequence"/>
</dbReference>
<accession>A0ABN3HSB6</accession>
<organism evidence="2 3">
    <name type="scientific">Streptomyces glaucosporus</name>
    <dbReference type="NCBI Taxonomy" id="284044"/>
    <lineage>
        <taxon>Bacteria</taxon>
        <taxon>Bacillati</taxon>
        <taxon>Actinomycetota</taxon>
        <taxon>Actinomycetes</taxon>
        <taxon>Kitasatosporales</taxon>
        <taxon>Streptomycetaceae</taxon>
        <taxon>Streptomyces</taxon>
    </lineage>
</organism>
<evidence type="ECO:0000313" key="3">
    <source>
        <dbReference type="Proteomes" id="UP001500058"/>
    </source>
</evidence>
<protein>
    <submittedName>
        <fullName evidence="2">Uncharacterized protein</fullName>
    </submittedName>
</protein>
<keyword evidence="3" id="KW-1185">Reference proteome</keyword>